<protein>
    <submittedName>
        <fullName evidence="2">Uncharacterized protein</fullName>
    </submittedName>
</protein>
<dbReference type="Proteomes" id="UP000526408">
    <property type="component" value="Unassembled WGS sequence"/>
</dbReference>
<comment type="caution">
    <text evidence="2">The sequence shown here is derived from an EMBL/GenBank/DDBJ whole genome shotgun (WGS) entry which is preliminary data.</text>
</comment>
<dbReference type="EMBL" id="JAAZQQ010000003">
    <property type="protein sequence ID" value="NKX45263.1"/>
    <property type="molecule type" value="Genomic_DNA"/>
</dbReference>
<evidence type="ECO:0000313" key="2">
    <source>
        <dbReference type="EMBL" id="NKX45263.1"/>
    </source>
</evidence>
<proteinExistence type="predicted"/>
<gene>
    <name evidence="2" type="ORF">HCU73_11720</name>
</gene>
<keyword evidence="3" id="KW-1185">Reference proteome</keyword>
<keyword evidence="1" id="KW-1133">Transmembrane helix</keyword>
<evidence type="ECO:0000313" key="3">
    <source>
        <dbReference type="Proteomes" id="UP000526408"/>
    </source>
</evidence>
<dbReference type="AlphaFoldDB" id="A0A7X6H143"/>
<reference evidence="2 3" key="1">
    <citation type="submission" date="2020-04" db="EMBL/GenBank/DDBJ databases">
        <authorList>
            <person name="Yoon J."/>
        </authorList>
    </citation>
    <scope>NUCLEOTIDE SEQUENCE [LARGE SCALE GENOMIC DNA]</scope>
    <source>
        <strain evidence="2 3">KMU-115</strain>
    </source>
</reference>
<feature type="transmembrane region" description="Helical" evidence="1">
    <location>
        <begin position="74"/>
        <end position="91"/>
    </location>
</feature>
<keyword evidence="1" id="KW-0472">Membrane</keyword>
<name>A0A7X6H143_9RHOB</name>
<dbReference type="RefSeq" id="WP_168623640.1">
    <property type="nucleotide sequence ID" value="NZ_JAAZQQ010000003.1"/>
</dbReference>
<feature type="transmembrane region" description="Helical" evidence="1">
    <location>
        <begin position="6"/>
        <end position="32"/>
    </location>
</feature>
<sequence>MTTPLGLLFLVKIVVTALGVAAPLLVAPTALLARVAGVADAGPLFRLYGVAILALLVGYGFGLADVAAGRLPVGLLWVAVVSNLGAAAVLLRMRPLPMRAAGVLFGLIGLGAGLGLLLPGVMLG</sequence>
<accession>A0A7X6H143</accession>
<evidence type="ECO:0000256" key="1">
    <source>
        <dbReference type="SAM" id="Phobius"/>
    </source>
</evidence>
<feature type="transmembrane region" description="Helical" evidence="1">
    <location>
        <begin position="44"/>
        <end position="62"/>
    </location>
</feature>
<organism evidence="2 3">
    <name type="scientific">Roseicyclus persicicus</name>
    <dbReference type="NCBI Taxonomy" id="2650661"/>
    <lineage>
        <taxon>Bacteria</taxon>
        <taxon>Pseudomonadati</taxon>
        <taxon>Pseudomonadota</taxon>
        <taxon>Alphaproteobacteria</taxon>
        <taxon>Rhodobacterales</taxon>
        <taxon>Roseobacteraceae</taxon>
        <taxon>Roseicyclus</taxon>
    </lineage>
</organism>
<feature type="transmembrane region" description="Helical" evidence="1">
    <location>
        <begin position="103"/>
        <end position="123"/>
    </location>
</feature>
<keyword evidence="1" id="KW-0812">Transmembrane</keyword>